<proteinExistence type="predicted"/>
<keyword evidence="2" id="KW-0812">Transmembrane</keyword>
<keyword evidence="2" id="KW-1133">Transmembrane helix</keyword>
<reference evidence="3 4" key="1">
    <citation type="journal article" date="2016" name="Front. Microbiol.">
        <title>Comparative Genomics Analysis of Streptomyces Species Reveals Their Adaptation to the Marine Environment and Their Diversity at the Genomic Level.</title>
        <authorList>
            <person name="Tian X."/>
            <person name="Zhang Z."/>
            <person name="Yang T."/>
            <person name="Chen M."/>
            <person name="Li J."/>
            <person name="Chen F."/>
            <person name="Yang J."/>
            <person name="Li W."/>
            <person name="Zhang B."/>
            <person name="Zhang Z."/>
            <person name="Wu J."/>
            <person name="Zhang C."/>
            <person name="Long L."/>
            <person name="Xiao J."/>
        </authorList>
    </citation>
    <scope>NUCLEOTIDE SEQUENCE [LARGE SCALE GENOMIC DNA]</scope>
    <source>
        <strain evidence="3 4">SCSIO 10429</strain>
    </source>
</reference>
<dbReference type="Proteomes" id="UP000176005">
    <property type="component" value="Unassembled WGS sequence"/>
</dbReference>
<sequence>MPEQRGERERTAGARDRTSGTRGGRWRTAAWLTLAVGTAGLVGGVVAGEGLLIAAGLVLAGVAGHLFTPEFRDSGNRHPGNGRPG</sequence>
<dbReference type="AlphaFoldDB" id="A0A1E7KZM7"/>
<dbReference type="EMBL" id="LJGW01000376">
    <property type="protein sequence ID" value="OEV09372.1"/>
    <property type="molecule type" value="Genomic_DNA"/>
</dbReference>
<protein>
    <recommendedName>
        <fullName evidence="5">DUF3040 domain-containing protein</fullName>
    </recommendedName>
</protein>
<organism evidence="3 4">
    <name type="scientific">Streptomyces nanshensis</name>
    <dbReference type="NCBI Taxonomy" id="518642"/>
    <lineage>
        <taxon>Bacteria</taxon>
        <taxon>Bacillati</taxon>
        <taxon>Actinomycetota</taxon>
        <taxon>Actinomycetes</taxon>
        <taxon>Kitasatosporales</taxon>
        <taxon>Streptomycetaceae</taxon>
        <taxon>Streptomyces</taxon>
    </lineage>
</organism>
<keyword evidence="4" id="KW-1185">Reference proteome</keyword>
<evidence type="ECO:0000313" key="3">
    <source>
        <dbReference type="EMBL" id="OEV09372.1"/>
    </source>
</evidence>
<name>A0A1E7KZM7_9ACTN</name>
<evidence type="ECO:0000256" key="1">
    <source>
        <dbReference type="SAM" id="MobiDB-lite"/>
    </source>
</evidence>
<feature type="transmembrane region" description="Helical" evidence="2">
    <location>
        <begin position="26"/>
        <end position="45"/>
    </location>
</feature>
<comment type="caution">
    <text evidence="3">The sequence shown here is derived from an EMBL/GenBank/DDBJ whole genome shotgun (WGS) entry which is preliminary data.</text>
</comment>
<feature type="region of interest" description="Disordered" evidence="1">
    <location>
        <begin position="1"/>
        <end position="23"/>
    </location>
</feature>
<evidence type="ECO:0000256" key="2">
    <source>
        <dbReference type="SAM" id="Phobius"/>
    </source>
</evidence>
<feature type="compositionally biased region" description="Basic and acidic residues" evidence="1">
    <location>
        <begin position="1"/>
        <end position="19"/>
    </location>
</feature>
<accession>A0A1E7KZM7</accession>
<evidence type="ECO:0000313" key="4">
    <source>
        <dbReference type="Proteomes" id="UP000176005"/>
    </source>
</evidence>
<evidence type="ECO:0008006" key="5">
    <source>
        <dbReference type="Google" id="ProtNLM"/>
    </source>
</evidence>
<keyword evidence="2" id="KW-0472">Membrane</keyword>
<gene>
    <name evidence="3" type="ORF">AN218_22250</name>
</gene>